<proteinExistence type="predicted"/>
<evidence type="ECO:0000313" key="2">
    <source>
        <dbReference type="EMBL" id="MEA9357001.1"/>
    </source>
</evidence>
<dbReference type="Gene3D" id="2.120.10.30">
    <property type="entry name" value="TolB, C-terminal domain"/>
    <property type="match status" value="4"/>
</dbReference>
<evidence type="ECO:0000256" key="1">
    <source>
        <dbReference type="SAM" id="SignalP"/>
    </source>
</evidence>
<name>A0ABU5VVL9_9BACT</name>
<sequence>MHFFKKFLALFMVIISMSGCLPSKVTLSSNLQNRLNIENKSRDPYVPTRDLSAYRINGECNNFKTVQLQIPNLEFTAVCAFGKFSYVTDLSSVNEGEFEISVTGTNSDGKTQTQVSKKLIKDTVAPVGTLSVDGLGLSPSKSTLARTISVSGNNEFYSYKYKLTSLSSCQGVTFEQLTEYGIDQKSNVVFLENASNRICLIGSDKAGNWQTIASESSAIRIDTRSPAAVLNLVHTSYYNSLTQTPVFSWNDANDNDGGSGISHYEVALGSIAGGSDLLPWANVGNVKTIQLSSDLTAYSNLMVYPSIRSVDKVGLVSEKFSSSGWYVGTPAVDLSMVQPNPSSVIKLSNKNSFTVNGNCSEVGRNVVISITGMAPASVVCTASQTYSKIFNLGSVSDGAVTIGVFHDNAMSVSRSLSLTIQKDTVVPTVSFISPADKTFYTGSNRAAFTISGSCSESGKVVNIDSNFGYSAQPVCSAAHTWSITLDLSQENASSLIFSANHSDAVGNSGIEANRTFINASTQKLNTQALAATGLSNIYEIGVASGSGKILMRGTYYDNGVTAIMSANSDGTELTAITPMRAGNIQPFNTGNPDTFVYSPSKNEVYFRNYQPGKTSQIFLSSAKIDGSDFKDIQGTTANKNINYTEGQISHDGEKIVFLSDRDFDERFELYISNVDGSNVIKLNGALGTGQNVASNFLYISEIGKIVYIADQDTLNINEIYVVNADGTGRVKLNPSFDNYVPGQSRGVTSYKVNSLKNRVVFYGDFIDDARTELYTYDLVNGGSSVRIHNPLINSTQFEVASNYFISPDGLQVAYNTDSDNRAGSGNSIQHLWVAKIDGSSRVRITPAMAANRDIAPVFGFSADSTKVVFSTDNGAADNIYNIYVADADKAFDHAGGNGYTRVSEVTHDLIGTDQAQGLHPFSVTTYRYLDFTPDGQYVIASVNDTAGANPLTVSTSLWRYKLDGTEKLCLTCSKQILNGQARYFEVSPDSSKIVLFGDVDVDEVFEVFTVHIDGSNFKKISEPILFNEGDVNVTGGNRSRFIDWNLERIYYLADRTLDGIQEAWGVNFDGTQSVRISGSNSLVNFADSATSLTWTNDGERVVYLENPVYSEQFRLYSNNKLGTDEKALIIPTSVDGNVKSYILTPNSQHVVVRFIPGSGQPTELRSVPINGSAASIKITPNFINPNVEITTYYVSPDSNWVVFTADAEFDNAIELFAVRVNGTDLHKLSADVTNPANQDVSTAIKFSPDSQKVAFQQDYIITDDVNDMFVVDLATGANRVCVSNFGTYALGGVSTAAPEFSYDSSKIIFMGPLDTYAKTELYSSNVDGTNPVKLSRAYALTTQAVSGFVVSANSNKVVYRSDDETDGLNTITAVNNDGSNRVTLTPSIIPDATFDTGVKILPSGKVVFRVDHNKIDKFELFSVNFDGTNFTKLNTLLDDQSDVMSFKLNRDEDKVIYLSDQTIVGQYDLFAVNPDGTSNSALSNVPAPSNVRDYVVNNTHVVYRSDEFMPGTYDLYFVDFSGNGKKKITPNHTAGSMGAGNFVLSPVSGATYFSSDLYGFMGFDLFRFAP</sequence>
<dbReference type="SUPFAM" id="SSF82171">
    <property type="entry name" value="DPP6 N-terminal domain-like"/>
    <property type="match status" value="1"/>
</dbReference>
<protein>
    <submittedName>
        <fullName evidence="2">Uncharacterized protein</fullName>
    </submittedName>
</protein>
<dbReference type="RefSeq" id="WP_323576895.1">
    <property type="nucleotide sequence ID" value="NZ_JAYGJQ010000002.1"/>
</dbReference>
<evidence type="ECO:0000313" key="3">
    <source>
        <dbReference type="Proteomes" id="UP001302274"/>
    </source>
</evidence>
<dbReference type="Proteomes" id="UP001302274">
    <property type="component" value="Unassembled WGS sequence"/>
</dbReference>
<organism evidence="2 3">
    <name type="scientific">Bacteriovorax antarcticus</name>
    <dbReference type="NCBI Taxonomy" id="3088717"/>
    <lineage>
        <taxon>Bacteria</taxon>
        <taxon>Pseudomonadati</taxon>
        <taxon>Bdellovibrionota</taxon>
        <taxon>Bacteriovoracia</taxon>
        <taxon>Bacteriovoracales</taxon>
        <taxon>Bacteriovoracaceae</taxon>
        <taxon>Bacteriovorax</taxon>
    </lineage>
</organism>
<dbReference type="Pfam" id="PF07676">
    <property type="entry name" value="PD40"/>
    <property type="match status" value="1"/>
</dbReference>
<dbReference type="PROSITE" id="PS51257">
    <property type="entry name" value="PROKAR_LIPOPROTEIN"/>
    <property type="match status" value="1"/>
</dbReference>
<feature type="chain" id="PRO_5045136640" evidence="1">
    <location>
        <begin position="24"/>
        <end position="1570"/>
    </location>
</feature>
<dbReference type="InterPro" id="IPR011659">
    <property type="entry name" value="WD40"/>
</dbReference>
<dbReference type="EMBL" id="JAYGJQ010000002">
    <property type="protein sequence ID" value="MEA9357001.1"/>
    <property type="molecule type" value="Genomic_DNA"/>
</dbReference>
<gene>
    <name evidence="2" type="ORF">SHI21_12320</name>
</gene>
<dbReference type="InterPro" id="IPR011042">
    <property type="entry name" value="6-blade_b-propeller_TolB-like"/>
</dbReference>
<keyword evidence="3" id="KW-1185">Reference proteome</keyword>
<accession>A0ABU5VVL9</accession>
<reference evidence="2 3" key="1">
    <citation type="submission" date="2023-11" db="EMBL/GenBank/DDBJ databases">
        <title>A Novel Polar Bacteriovorax (B. antarcticus) Isolated from the Biocrust in Antarctica.</title>
        <authorList>
            <person name="Mun W."/>
            <person name="Choi S.Y."/>
            <person name="Mitchell R.J."/>
        </authorList>
    </citation>
    <scope>NUCLEOTIDE SEQUENCE [LARGE SCALE GENOMIC DNA]</scope>
    <source>
        <strain evidence="2 3">PP10</strain>
    </source>
</reference>
<comment type="caution">
    <text evidence="2">The sequence shown here is derived from an EMBL/GenBank/DDBJ whole genome shotgun (WGS) entry which is preliminary data.</text>
</comment>
<keyword evidence="1" id="KW-0732">Signal</keyword>
<feature type="signal peptide" evidence="1">
    <location>
        <begin position="1"/>
        <end position="23"/>
    </location>
</feature>
<dbReference type="SUPFAM" id="SSF69304">
    <property type="entry name" value="Tricorn protease N-terminal domain"/>
    <property type="match status" value="2"/>
</dbReference>